<evidence type="ECO:0000313" key="2">
    <source>
        <dbReference type="EMBL" id="CAB9514589.1"/>
    </source>
</evidence>
<feature type="compositionally biased region" description="Basic residues" evidence="1">
    <location>
        <begin position="113"/>
        <end position="122"/>
    </location>
</feature>
<accession>A0A9N8E8F2</accession>
<evidence type="ECO:0000313" key="3">
    <source>
        <dbReference type="Proteomes" id="UP001153069"/>
    </source>
</evidence>
<gene>
    <name evidence="2" type="ORF">SEMRO_663_G183440.1</name>
</gene>
<dbReference type="EMBL" id="CAICTM010000662">
    <property type="protein sequence ID" value="CAB9514589.1"/>
    <property type="molecule type" value="Genomic_DNA"/>
</dbReference>
<reference evidence="2" key="1">
    <citation type="submission" date="2020-06" db="EMBL/GenBank/DDBJ databases">
        <authorList>
            <consortium name="Plant Systems Biology data submission"/>
        </authorList>
    </citation>
    <scope>NUCLEOTIDE SEQUENCE</scope>
    <source>
        <strain evidence="2">D6</strain>
    </source>
</reference>
<evidence type="ECO:0000256" key="1">
    <source>
        <dbReference type="SAM" id="MobiDB-lite"/>
    </source>
</evidence>
<proteinExistence type="predicted"/>
<feature type="compositionally biased region" description="Polar residues" evidence="1">
    <location>
        <begin position="1"/>
        <end position="15"/>
    </location>
</feature>
<protein>
    <submittedName>
        <fullName evidence="2">Uncharacterized protein</fullName>
    </submittedName>
</protein>
<dbReference type="AlphaFoldDB" id="A0A9N8E8F2"/>
<feature type="region of interest" description="Disordered" evidence="1">
    <location>
        <begin position="86"/>
        <end position="145"/>
    </location>
</feature>
<comment type="caution">
    <text evidence="2">The sequence shown here is derived from an EMBL/GenBank/DDBJ whole genome shotgun (WGS) entry which is preliminary data.</text>
</comment>
<feature type="region of interest" description="Disordered" evidence="1">
    <location>
        <begin position="1"/>
        <end position="31"/>
    </location>
</feature>
<dbReference type="Proteomes" id="UP001153069">
    <property type="component" value="Unassembled WGS sequence"/>
</dbReference>
<feature type="compositionally biased region" description="Acidic residues" evidence="1">
    <location>
        <begin position="98"/>
        <end position="110"/>
    </location>
</feature>
<keyword evidence="3" id="KW-1185">Reference proteome</keyword>
<name>A0A9N8E8F2_9STRA</name>
<sequence length="185" mass="20487">MCQPTQEPKQQQSDDSSCHYRRQVSDLGMEDPVAFIRSIKEDEEDELDLAELMSMSQPTMVTKSSSCSGSLGSSCLKLMSESFTNGSFSNHDESLTENLDDDESNVDEEQTTTKKRRPRKLPQRMGSGYVRGEGLPRSNSTGKIRRSLRTSIIKSNNGLAVSATALKEKRLSVAQPGGMRRMVTS</sequence>
<organism evidence="2 3">
    <name type="scientific">Seminavis robusta</name>
    <dbReference type="NCBI Taxonomy" id="568900"/>
    <lineage>
        <taxon>Eukaryota</taxon>
        <taxon>Sar</taxon>
        <taxon>Stramenopiles</taxon>
        <taxon>Ochrophyta</taxon>
        <taxon>Bacillariophyta</taxon>
        <taxon>Bacillariophyceae</taxon>
        <taxon>Bacillariophycidae</taxon>
        <taxon>Naviculales</taxon>
        <taxon>Naviculaceae</taxon>
        <taxon>Seminavis</taxon>
    </lineage>
</organism>